<sequence>MIDCLMCVYLLRPMLLTVSLSDCIRLKLFLYNDLGYRTVQLVHGLFLSPNDVCVIGQPTWSSAKTRTGKWS</sequence>
<dbReference type="EMBL" id="ML733445">
    <property type="protein sequence ID" value="KAB8218836.1"/>
    <property type="molecule type" value="Genomic_DNA"/>
</dbReference>
<accession>A0A5N6EMI7</accession>
<evidence type="ECO:0000313" key="2">
    <source>
        <dbReference type="EMBL" id="KAB8218836.1"/>
    </source>
</evidence>
<keyword evidence="1" id="KW-0732">Signal</keyword>
<gene>
    <name evidence="2" type="ORF">BDV33DRAFT_119420</name>
</gene>
<evidence type="ECO:0000256" key="1">
    <source>
        <dbReference type="SAM" id="SignalP"/>
    </source>
</evidence>
<protein>
    <recommendedName>
        <fullName evidence="4">Secreted protein</fullName>
    </recommendedName>
</protein>
<name>A0A5N6EMI7_9EURO</name>
<evidence type="ECO:0008006" key="4">
    <source>
        <dbReference type="Google" id="ProtNLM"/>
    </source>
</evidence>
<proteinExistence type="predicted"/>
<organism evidence="2 3">
    <name type="scientific">Aspergillus novoparasiticus</name>
    <dbReference type="NCBI Taxonomy" id="986946"/>
    <lineage>
        <taxon>Eukaryota</taxon>
        <taxon>Fungi</taxon>
        <taxon>Dikarya</taxon>
        <taxon>Ascomycota</taxon>
        <taxon>Pezizomycotina</taxon>
        <taxon>Eurotiomycetes</taxon>
        <taxon>Eurotiomycetidae</taxon>
        <taxon>Eurotiales</taxon>
        <taxon>Aspergillaceae</taxon>
        <taxon>Aspergillus</taxon>
        <taxon>Aspergillus subgen. Circumdati</taxon>
    </lineage>
</organism>
<reference evidence="2 3" key="1">
    <citation type="submission" date="2019-04" db="EMBL/GenBank/DDBJ databases">
        <title>Fungal friends and foes A comparative genomics study of 23 Aspergillus species from section Flavi.</title>
        <authorList>
            <consortium name="DOE Joint Genome Institute"/>
            <person name="Kjaerbolling I."/>
            <person name="Vesth T.C."/>
            <person name="Frisvad J.C."/>
            <person name="Nybo J.L."/>
            <person name="Theobald S."/>
            <person name="Kildgaard S."/>
            <person name="Petersen T.I."/>
            <person name="Kuo A."/>
            <person name="Sato A."/>
            <person name="Lyhne E.K."/>
            <person name="Kogle M.E."/>
            <person name="Wiebenga A."/>
            <person name="Kun R.S."/>
            <person name="Lubbers R.J."/>
            <person name="Makela M.R."/>
            <person name="Barry K."/>
            <person name="Chovatia M."/>
            <person name="Clum A."/>
            <person name="Daum C."/>
            <person name="Haridas S."/>
            <person name="He G."/>
            <person name="LaButti K."/>
            <person name="Lipzen A."/>
            <person name="Mondo S."/>
            <person name="Pangilinan J."/>
            <person name="Riley R."/>
            <person name="Salamov A."/>
            <person name="Simmons B.A."/>
            <person name="Magnuson J.K."/>
            <person name="Henrissat B."/>
            <person name="Mortensen U.H."/>
            <person name="Larsen T.O."/>
            <person name="De vries R.P."/>
            <person name="Grigoriev I.V."/>
            <person name="Machida M."/>
            <person name="Baker S.E."/>
            <person name="Andersen M.R."/>
        </authorList>
    </citation>
    <scope>NUCLEOTIDE SEQUENCE [LARGE SCALE GENOMIC DNA]</scope>
    <source>
        <strain evidence="2 3">CBS 126849</strain>
    </source>
</reference>
<feature type="signal peptide" evidence="1">
    <location>
        <begin position="1"/>
        <end position="21"/>
    </location>
</feature>
<keyword evidence="3" id="KW-1185">Reference proteome</keyword>
<dbReference type="Proteomes" id="UP000326799">
    <property type="component" value="Unassembled WGS sequence"/>
</dbReference>
<evidence type="ECO:0000313" key="3">
    <source>
        <dbReference type="Proteomes" id="UP000326799"/>
    </source>
</evidence>
<dbReference type="AlphaFoldDB" id="A0A5N6EMI7"/>
<feature type="chain" id="PRO_5024795174" description="Secreted protein" evidence="1">
    <location>
        <begin position="22"/>
        <end position="71"/>
    </location>
</feature>